<keyword evidence="2" id="KW-1185">Reference proteome</keyword>
<organism evidence="1 2">
    <name type="scientific">Solanum tuberosum</name>
    <name type="common">Potato</name>
    <dbReference type="NCBI Taxonomy" id="4113"/>
    <lineage>
        <taxon>Eukaryota</taxon>
        <taxon>Viridiplantae</taxon>
        <taxon>Streptophyta</taxon>
        <taxon>Embryophyta</taxon>
        <taxon>Tracheophyta</taxon>
        <taxon>Spermatophyta</taxon>
        <taxon>Magnoliopsida</taxon>
        <taxon>eudicotyledons</taxon>
        <taxon>Gunneridae</taxon>
        <taxon>Pentapetalae</taxon>
        <taxon>asterids</taxon>
        <taxon>lamiids</taxon>
        <taxon>Solanales</taxon>
        <taxon>Solanaceae</taxon>
        <taxon>Solanoideae</taxon>
        <taxon>Solaneae</taxon>
        <taxon>Solanum</taxon>
    </lineage>
</organism>
<name>A0ABQ7V0W0_SOLTU</name>
<proteinExistence type="predicted"/>
<dbReference type="Gene3D" id="3.60.10.10">
    <property type="entry name" value="Endonuclease/exonuclease/phosphatase"/>
    <property type="match status" value="1"/>
</dbReference>
<dbReference type="PANTHER" id="PTHR33710:SF79">
    <property type="entry name" value="OS06G0205337 PROTEIN"/>
    <property type="match status" value="1"/>
</dbReference>
<evidence type="ECO:0000313" key="1">
    <source>
        <dbReference type="EMBL" id="KAH0757707.1"/>
    </source>
</evidence>
<evidence type="ECO:0000313" key="2">
    <source>
        <dbReference type="Proteomes" id="UP000826656"/>
    </source>
</evidence>
<comment type="caution">
    <text evidence="1">The sequence shown here is derived from an EMBL/GenBank/DDBJ whole genome shotgun (WGS) entry which is preliminary data.</text>
</comment>
<dbReference type="InterPro" id="IPR036691">
    <property type="entry name" value="Endo/exonu/phosph_ase_sf"/>
</dbReference>
<gene>
    <name evidence="1" type="ORF">KY290_021200</name>
</gene>
<accession>A0ABQ7V0W0</accession>
<protein>
    <submittedName>
        <fullName evidence="1">Uncharacterized protein</fullName>
    </submittedName>
</protein>
<reference evidence="1 2" key="1">
    <citation type="journal article" date="2021" name="bioRxiv">
        <title>Chromosome-scale and haplotype-resolved genome assembly of a tetraploid potato cultivar.</title>
        <authorList>
            <person name="Sun H."/>
            <person name="Jiao W.-B."/>
            <person name="Krause K."/>
            <person name="Campoy J.A."/>
            <person name="Goel M."/>
            <person name="Folz-Donahue K."/>
            <person name="Kukat C."/>
            <person name="Huettel B."/>
            <person name="Schneeberger K."/>
        </authorList>
    </citation>
    <scope>NUCLEOTIDE SEQUENCE [LARGE SCALE GENOMIC DNA]</scope>
    <source>
        <strain evidence="1">SolTubOtavaFocal</strain>
        <tissue evidence="1">Leaves</tissue>
    </source>
</reference>
<dbReference type="PANTHER" id="PTHR33710">
    <property type="entry name" value="BNAC02G09200D PROTEIN"/>
    <property type="match status" value="1"/>
</dbReference>
<dbReference type="EMBL" id="JAIVGD010000015">
    <property type="protein sequence ID" value="KAH0757707.1"/>
    <property type="molecule type" value="Genomic_DNA"/>
</dbReference>
<dbReference type="Proteomes" id="UP000826656">
    <property type="component" value="Unassembled WGS sequence"/>
</dbReference>
<sequence length="240" mass="28019">MERLELWEDIESVAVSRTESWLVGGDFNVILNAEEKLGGLPFTFTEASDFAHCINNCALTDLQSIGSQYTWWNGKIEEDCIIKKLDRILVNQEFLELMPSSKVQHLIRQGSDHAPLLVECNLADMNVIKPFKFFNFWTKHPEYLEVVKEAWQIDFVGDPFSEYHAKMKRVKKALTEWSKKTYGNIFEKMATLEDLVRVKEIQLEISPTKGNRCELSKTEAELRKYLNIEEEYWRQKAGMK</sequence>
<dbReference type="SUPFAM" id="SSF56219">
    <property type="entry name" value="DNase I-like"/>
    <property type="match status" value="1"/>
</dbReference>